<dbReference type="Gene3D" id="3.30.530.20">
    <property type="match status" value="1"/>
</dbReference>
<name>A0A2S7K9H6_9PROT</name>
<evidence type="ECO:0000313" key="3">
    <source>
        <dbReference type="EMBL" id="PQA89133.1"/>
    </source>
</evidence>
<dbReference type="RefSeq" id="WP_104828771.1">
    <property type="nucleotide sequence ID" value="NZ_PJCH01000003.1"/>
</dbReference>
<dbReference type="EMBL" id="PJCH01000003">
    <property type="protein sequence ID" value="PQA89133.1"/>
    <property type="molecule type" value="Genomic_DNA"/>
</dbReference>
<organism evidence="3 4">
    <name type="scientific">Hyphococcus luteus</name>
    <dbReference type="NCBI Taxonomy" id="2058213"/>
    <lineage>
        <taxon>Bacteria</taxon>
        <taxon>Pseudomonadati</taxon>
        <taxon>Pseudomonadota</taxon>
        <taxon>Alphaproteobacteria</taxon>
        <taxon>Parvularculales</taxon>
        <taxon>Parvularculaceae</taxon>
        <taxon>Hyphococcus</taxon>
    </lineage>
</organism>
<dbReference type="Proteomes" id="UP000239504">
    <property type="component" value="Unassembled WGS sequence"/>
</dbReference>
<evidence type="ECO:0000256" key="1">
    <source>
        <dbReference type="ARBA" id="ARBA00006817"/>
    </source>
</evidence>
<reference evidence="3 4" key="1">
    <citation type="submission" date="2017-12" db="EMBL/GenBank/DDBJ databases">
        <authorList>
            <person name="Hurst M.R.H."/>
        </authorList>
    </citation>
    <scope>NUCLEOTIDE SEQUENCE [LARGE SCALE GENOMIC DNA]</scope>
    <source>
        <strain evidence="3 4">SY-3-19</strain>
    </source>
</reference>
<keyword evidence="4" id="KW-1185">Reference proteome</keyword>
<dbReference type="Pfam" id="PF08327">
    <property type="entry name" value="AHSA1"/>
    <property type="match status" value="1"/>
</dbReference>
<dbReference type="CDD" id="cd08891">
    <property type="entry name" value="SRPBCC_CalC"/>
    <property type="match status" value="1"/>
</dbReference>
<dbReference type="InterPro" id="IPR023393">
    <property type="entry name" value="START-like_dom_sf"/>
</dbReference>
<evidence type="ECO:0000259" key="2">
    <source>
        <dbReference type="Pfam" id="PF08327"/>
    </source>
</evidence>
<comment type="caution">
    <text evidence="3">The sequence shown here is derived from an EMBL/GenBank/DDBJ whole genome shotgun (WGS) entry which is preliminary data.</text>
</comment>
<evidence type="ECO:0000313" key="4">
    <source>
        <dbReference type="Proteomes" id="UP000239504"/>
    </source>
</evidence>
<dbReference type="InterPro" id="IPR013538">
    <property type="entry name" value="ASHA1/2-like_C"/>
</dbReference>
<accession>A0A2S7K9H6</accession>
<protein>
    <recommendedName>
        <fullName evidence="2">Activator of Hsp90 ATPase homologue 1/2-like C-terminal domain-containing protein</fullName>
    </recommendedName>
</protein>
<sequence>MAVTDTIEPVVKTITLNASVEKAFRHFTDNIHAWWPLATHSLSAENAQSVVFEARPGGRIYEIDKDGKERDWGVVKACDAPSRLVFSWVLENPAGATEVEVRFADEGAGKSSLTLIHRGWENREDGAKWRKDYDGGWDGVLGKYAAALS</sequence>
<dbReference type="AlphaFoldDB" id="A0A2S7K9H6"/>
<proteinExistence type="inferred from homology"/>
<dbReference type="SUPFAM" id="SSF55961">
    <property type="entry name" value="Bet v1-like"/>
    <property type="match status" value="1"/>
</dbReference>
<comment type="similarity">
    <text evidence="1">Belongs to the AHA1 family.</text>
</comment>
<dbReference type="OrthoDB" id="793407at2"/>
<gene>
    <name evidence="3" type="ORF">CW354_04085</name>
</gene>
<feature type="domain" description="Activator of Hsp90 ATPase homologue 1/2-like C-terminal" evidence="2">
    <location>
        <begin position="17"/>
        <end position="143"/>
    </location>
</feature>